<reference evidence="2" key="1">
    <citation type="submission" date="2020-03" db="EMBL/GenBank/DDBJ databases">
        <title>Solimonas marina sp. nov., isolated from deep seawater of the Pacific Ocean.</title>
        <authorList>
            <person name="Liu X."/>
            <person name="Lai Q."/>
            <person name="Sun F."/>
            <person name="Gai Y."/>
            <person name="Li G."/>
            <person name="Shao Z."/>
        </authorList>
    </citation>
    <scope>NUCLEOTIDE SEQUENCE</scope>
    <source>
        <strain evidence="2">C16B3</strain>
    </source>
</reference>
<evidence type="ECO:0000313" key="3">
    <source>
        <dbReference type="Proteomes" id="UP000653472"/>
    </source>
</evidence>
<proteinExistence type="predicted"/>
<dbReference type="InterPro" id="IPR000253">
    <property type="entry name" value="FHA_dom"/>
</dbReference>
<name>A0A970B4N7_9GAMM</name>
<protein>
    <submittedName>
        <fullName evidence="2">FHA domain-containing protein</fullName>
    </submittedName>
</protein>
<sequence length="220" mass="23462">MGTLIVTDGNGQIREFTLEKERTSVGRHPDNDIVLGDKAVSGRHALIITVLGDSFLEDLGSTNGTQVNGRRIDKHPLSHGDIVTIGRNTLHYQSQNPLGEELEQTLVLRPDPVIRAAPPPAPPPPAAPAKPQLGTLNVVSGPNLGKTLDLAKALTTIGKPGVQVAAITRRADGYYIVHVGGGGETRRALVNGQEITLQARRLNDGDTIELLGTQMRFSLT</sequence>
<dbReference type="CDD" id="cd00060">
    <property type="entry name" value="FHA"/>
    <property type="match status" value="1"/>
</dbReference>
<dbReference type="Pfam" id="PF00498">
    <property type="entry name" value="FHA"/>
    <property type="match status" value="1"/>
</dbReference>
<dbReference type="PANTHER" id="PTHR23308">
    <property type="entry name" value="NUCLEAR INHIBITOR OF PROTEIN PHOSPHATASE-1"/>
    <property type="match status" value="1"/>
</dbReference>
<dbReference type="AlphaFoldDB" id="A0A970B4N7"/>
<dbReference type="EMBL" id="JAAVXB010000004">
    <property type="protein sequence ID" value="NKF22522.1"/>
    <property type="molecule type" value="Genomic_DNA"/>
</dbReference>
<evidence type="ECO:0000259" key="1">
    <source>
        <dbReference type="PROSITE" id="PS50006"/>
    </source>
</evidence>
<dbReference type="PROSITE" id="PS50006">
    <property type="entry name" value="FHA_DOMAIN"/>
    <property type="match status" value="1"/>
</dbReference>
<organism evidence="2 3">
    <name type="scientific">Solimonas marina</name>
    <dbReference type="NCBI Taxonomy" id="2714601"/>
    <lineage>
        <taxon>Bacteria</taxon>
        <taxon>Pseudomonadati</taxon>
        <taxon>Pseudomonadota</taxon>
        <taxon>Gammaproteobacteria</taxon>
        <taxon>Nevskiales</taxon>
        <taxon>Nevskiaceae</taxon>
        <taxon>Solimonas</taxon>
    </lineage>
</organism>
<keyword evidence="3" id="KW-1185">Reference proteome</keyword>
<dbReference type="Proteomes" id="UP000653472">
    <property type="component" value="Unassembled WGS sequence"/>
</dbReference>
<evidence type="ECO:0000313" key="2">
    <source>
        <dbReference type="EMBL" id="NKF22522.1"/>
    </source>
</evidence>
<feature type="domain" description="FHA" evidence="1">
    <location>
        <begin position="23"/>
        <end position="72"/>
    </location>
</feature>
<comment type="caution">
    <text evidence="2">The sequence shown here is derived from an EMBL/GenBank/DDBJ whole genome shotgun (WGS) entry which is preliminary data.</text>
</comment>
<dbReference type="SMART" id="SM00240">
    <property type="entry name" value="FHA"/>
    <property type="match status" value="1"/>
</dbReference>
<dbReference type="Gene3D" id="2.60.200.20">
    <property type="match status" value="2"/>
</dbReference>
<gene>
    <name evidence="2" type="ORF">G7Y82_09340</name>
</gene>
<dbReference type="InterPro" id="IPR050923">
    <property type="entry name" value="Cell_Proc_Reg/RNA_Proc"/>
</dbReference>
<dbReference type="RefSeq" id="WP_168147775.1">
    <property type="nucleotide sequence ID" value="NZ_JAAVXB010000004.1"/>
</dbReference>
<dbReference type="InterPro" id="IPR008984">
    <property type="entry name" value="SMAD_FHA_dom_sf"/>
</dbReference>
<accession>A0A970B4N7</accession>
<dbReference type="SUPFAM" id="SSF49879">
    <property type="entry name" value="SMAD/FHA domain"/>
    <property type="match status" value="2"/>
</dbReference>